<keyword evidence="11" id="KW-0115">cAMP biosynthesis</keyword>
<dbReference type="GO" id="GO:0006171">
    <property type="term" value="P:cAMP biosynthetic process"/>
    <property type="evidence" value="ECO:0007669"/>
    <property type="project" value="UniProtKB-KW"/>
</dbReference>
<dbReference type="GO" id="GO:0046872">
    <property type="term" value="F:metal ion binding"/>
    <property type="evidence" value="ECO:0007669"/>
    <property type="project" value="UniProtKB-KW"/>
</dbReference>
<dbReference type="GO" id="GO:0035556">
    <property type="term" value="P:intracellular signal transduction"/>
    <property type="evidence" value="ECO:0007669"/>
    <property type="project" value="InterPro"/>
</dbReference>
<evidence type="ECO:0000256" key="3">
    <source>
        <dbReference type="ARBA" id="ARBA00012201"/>
    </source>
</evidence>
<feature type="coiled-coil region" evidence="18">
    <location>
        <begin position="106"/>
        <end position="133"/>
    </location>
</feature>
<evidence type="ECO:0000256" key="11">
    <source>
        <dbReference type="ARBA" id="ARBA00022998"/>
    </source>
</evidence>
<feature type="transmembrane region" description="Helical" evidence="19">
    <location>
        <begin position="316"/>
        <end position="342"/>
    </location>
</feature>
<evidence type="ECO:0000256" key="7">
    <source>
        <dbReference type="ARBA" id="ARBA00022741"/>
    </source>
</evidence>
<dbReference type="PANTHER" id="PTHR11920">
    <property type="entry name" value="GUANYLYL CYCLASE"/>
    <property type="match status" value="1"/>
</dbReference>
<keyword evidence="5 19" id="KW-0812">Transmembrane</keyword>
<dbReference type="EC" id="4.6.1.1" evidence="3"/>
<dbReference type="Pfam" id="PF00211">
    <property type="entry name" value="Guanylate_cyc"/>
    <property type="match status" value="1"/>
</dbReference>
<keyword evidence="7" id="KW-0547">Nucleotide-binding</keyword>
<evidence type="ECO:0000256" key="6">
    <source>
        <dbReference type="ARBA" id="ARBA00022723"/>
    </source>
</evidence>
<dbReference type="AlphaFoldDB" id="A0AAU8JAR0"/>
<evidence type="ECO:0000256" key="10">
    <source>
        <dbReference type="ARBA" id="ARBA00022989"/>
    </source>
</evidence>
<evidence type="ECO:0000256" key="8">
    <source>
        <dbReference type="ARBA" id="ARBA00022840"/>
    </source>
</evidence>
<dbReference type="FunFam" id="3.30.70.1230:FF:000033">
    <property type="entry name" value="Adenylate cyclase"/>
    <property type="match status" value="1"/>
</dbReference>
<dbReference type="PROSITE" id="PS50125">
    <property type="entry name" value="GUANYLATE_CYCLASE_2"/>
    <property type="match status" value="1"/>
</dbReference>
<keyword evidence="8" id="KW-0067">ATP-binding</keyword>
<feature type="transmembrane region" description="Helical" evidence="19">
    <location>
        <begin position="38"/>
        <end position="61"/>
    </location>
</feature>
<gene>
    <name evidence="21" type="ORF">ABWT76_004565</name>
</gene>
<accession>A0AAU8JAR0</accession>
<evidence type="ECO:0000259" key="20">
    <source>
        <dbReference type="PROSITE" id="PS50125"/>
    </source>
</evidence>
<comment type="subunit">
    <text evidence="16">Homodimer. Can also exist as monomer.</text>
</comment>
<keyword evidence="12 19" id="KW-0472">Membrane</keyword>
<dbReference type="PANTHER" id="PTHR11920:SF335">
    <property type="entry name" value="GUANYLATE CYCLASE"/>
    <property type="match status" value="1"/>
</dbReference>
<evidence type="ECO:0000256" key="9">
    <source>
        <dbReference type="ARBA" id="ARBA00022842"/>
    </source>
</evidence>
<dbReference type="CDD" id="cd07302">
    <property type="entry name" value="CHD"/>
    <property type="match status" value="1"/>
</dbReference>
<dbReference type="PROSITE" id="PS00452">
    <property type="entry name" value="GUANYLATE_CYCLASE_1"/>
    <property type="match status" value="1"/>
</dbReference>
<dbReference type="InterPro" id="IPR050401">
    <property type="entry name" value="Cyclic_nucleotide_synthase"/>
</dbReference>
<comment type="similarity">
    <text evidence="17">Belongs to the adenylyl cyclase class-4/guanylyl cyclase family.</text>
</comment>
<keyword evidence="10 19" id="KW-1133">Transmembrane helix</keyword>
<keyword evidence="9" id="KW-0460">Magnesium</keyword>
<dbReference type="GO" id="GO:0005524">
    <property type="term" value="F:ATP binding"/>
    <property type="evidence" value="ECO:0007669"/>
    <property type="project" value="UniProtKB-KW"/>
</dbReference>
<dbReference type="GO" id="GO:0005886">
    <property type="term" value="C:plasma membrane"/>
    <property type="evidence" value="ECO:0007669"/>
    <property type="project" value="UniProtKB-ARBA"/>
</dbReference>
<comment type="catalytic activity">
    <reaction evidence="1">
        <text>ATP = 3',5'-cyclic AMP + diphosphate</text>
        <dbReference type="Rhea" id="RHEA:15389"/>
        <dbReference type="ChEBI" id="CHEBI:30616"/>
        <dbReference type="ChEBI" id="CHEBI:33019"/>
        <dbReference type="ChEBI" id="CHEBI:58165"/>
        <dbReference type="EC" id="4.6.1.1"/>
    </reaction>
</comment>
<evidence type="ECO:0000256" key="17">
    <source>
        <dbReference type="RuleBase" id="RU000405"/>
    </source>
</evidence>
<feature type="domain" description="Guanylate cyclase" evidence="20">
    <location>
        <begin position="383"/>
        <end position="510"/>
    </location>
</feature>
<organism evidence="21">
    <name type="scientific">Planktothricoides raciborskii GIHE-MW2</name>
    <dbReference type="NCBI Taxonomy" id="2792601"/>
    <lineage>
        <taxon>Bacteria</taxon>
        <taxon>Bacillati</taxon>
        <taxon>Cyanobacteriota</taxon>
        <taxon>Cyanophyceae</taxon>
        <taxon>Oscillatoriophycideae</taxon>
        <taxon>Oscillatoriales</taxon>
        <taxon>Oscillatoriaceae</taxon>
        <taxon>Planktothricoides</taxon>
    </lineage>
</organism>
<dbReference type="SMART" id="SM00044">
    <property type="entry name" value="CYCc"/>
    <property type="match status" value="1"/>
</dbReference>
<dbReference type="Gene3D" id="3.30.70.1230">
    <property type="entry name" value="Nucleotide cyclase"/>
    <property type="match status" value="1"/>
</dbReference>
<keyword evidence="21" id="KW-0808">Transferase</keyword>
<evidence type="ECO:0000313" key="21">
    <source>
        <dbReference type="EMBL" id="XCM35854.1"/>
    </source>
</evidence>
<evidence type="ECO:0000256" key="5">
    <source>
        <dbReference type="ARBA" id="ARBA00022692"/>
    </source>
</evidence>
<proteinExistence type="inferred from homology"/>
<evidence type="ECO:0000256" key="2">
    <source>
        <dbReference type="ARBA" id="ARBA00004370"/>
    </source>
</evidence>
<comment type="subcellular location">
    <subcellularLocation>
        <location evidence="2">Membrane</location>
    </subcellularLocation>
</comment>
<dbReference type="SUPFAM" id="SSF55073">
    <property type="entry name" value="Nucleotide cyclase"/>
    <property type="match status" value="1"/>
</dbReference>
<evidence type="ECO:0000256" key="16">
    <source>
        <dbReference type="ARBA" id="ARBA00064436"/>
    </source>
</evidence>
<evidence type="ECO:0000256" key="14">
    <source>
        <dbReference type="ARBA" id="ARBA00032597"/>
    </source>
</evidence>
<dbReference type="InterPro" id="IPR029787">
    <property type="entry name" value="Nucleotide_cyclase"/>
</dbReference>
<sequence length="574" mass="65342">MQNLRQHFSATNLKGFQQKPVKQNHHRGELNITGKFTLAFFGLLLLLAGVATTGWVSLTFVRRETEAAIITSSKLQGLVFRIKAEFDDAREAERQFFQNWSRTDLREETQAQVDKHQQSVEKLLRHCDELQKLLSGVNISPALRKSHPQVIAYVEMIINYRDRFREAVNLVAELDMNESGAIARLEQKSDLLRDTLLLEEDPEIIALYNQMKAEEKEYFLNRSYPAINALEKTRELLAEHIVKLRTFDPERQARSLVYLRDYQGILQKIVSLDLEIQNKIESFEQQASELSEKLIVFSNEEIERARLQIEATSRAATMLLVAALVLALVLAAAIAEQFWWALKQLETEKEKSERLLLNILPSPIAERLKEEEQVIADNFPEVTVLFADIAGFTPLSASLPPTKLVQLLNEIFSAFDALVEKHELEKIKTIGDAYMVVGGLPYPDANHAIEIAEMALDMQRVIKDFNQRHQTNLNMRIGINTGPVVAGVIGTKKFIYDLWGDTVNTASRMESHGIVGDIQITDSTYQQLRDNYVIEKRGVIEVKGKGDMTTYLLKQRKMSSVITVQPSIHQARSN</sequence>
<dbReference type="InterPro" id="IPR001054">
    <property type="entry name" value="A/G_cyclase"/>
</dbReference>
<keyword evidence="21" id="KW-0548">Nucleotidyltransferase</keyword>
<dbReference type="RefSeq" id="WP_242049928.1">
    <property type="nucleotide sequence ID" value="NZ_CP159837.1"/>
</dbReference>
<evidence type="ECO:0000256" key="13">
    <source>
        <dbReference type="ARBA" id="ARBA00023239"/>
    </source>
</evidence>
<dbReference type="EMBL" id="CP159837">
    <property type="protein sequence ID" value="XCM35854.1"/>
    <property type="molecule type" value="Genomic_DNA"/>
</dbReference>
<evidence type="ECO:0000256" key="18">
    <source>
        <dbReference type="SAM" id="Coils"/>
    </source>
</evidence>
<evidence type="ECO:0000256" key="1">
    <source>
        <dbReference type="ARBA" id="ARBA00001593"/>
    </source>
</evidence>
<reference evidence="21" key="1">
    <citation type="submission" date="2024-07" db="EMBL/GenBank/DDBJ databases">
        <authorList>
            <person name="Kim Y.J."/>
            <person name="Jeong J.Y."/>
        </authorList>
    </citation>
    <scope>NUCLEOTIDE SEQUENCE</scope>
    <source>
        <strain evidence="21">GIHE-MW2</strain>
    </source>
</reference>
<dbReference type="InterPro" id="IPR018297">
    <property type="entry name" value="A/G_cyclase_CS"/>
</dbReference>
<dbReference type="GO" id="GO:0004016">
    <property type="term" value="F:adenylate cyclase activity"/>
    <property type="evidence" value="ECO:0007669"/>
    <property type="project" value="UniProtKB-EC"/>
</dbReference>
<protein>
    <recommendedName>
        <fullName evidence="4">Adenylate cyclase</fullName>
        <ecNumber evidence="3">4.6.1.1</ecNumber>
    </recommendedName>
    <alternativeName>
        <fullName evidence="14">ATP pyrophosphate-lyase</fullName>
    </alternativeName>
    <alternativeName>
        <fullName evidence="15">Adenylyl cyclase</fullName>
    </alternativeName>
</protein>
<evidence type="ECO:0000256" key="19">
    <source>
        <dbReference type="SAM" id="Phobius"/>
    </source>
</evidence>
<name>A0AAU8JAR0_9CYAN</name>
<evidence type="ECO:0000256" key="15">
    <source>
        <dbReference type="ARBA" id="ARBA00032637"/>
    </source>
</evidence>
<feature type="coiled-coil region" evidence="18">
    <location>
        <begin position="273"/>
        <end position="300"/>
    </location>
</feature>
<keyword evidence="6" id="KW-0479">Metal-binding</keyword>
<dbReference type="GO" id="GO:0016779">
    <property type="term" value="F:nucleotidyltransferase activity"/>
    <property type="evidence" value="ECO:0007669"/>
    <property type="project" value="UniProtKB-KW"/>
</dbReference>
<keyword evidence="13 17" id="KW-0456">Lyase</keyword>
<evidence type="ECO:0000256" key="4">
    <source>
        <dbReference type="ARBA" id="ARBA00021420"/>
    </source>
</evidence>
<evidence type="ECO:0000256" key="12">
    <source>
        <dbReference type="ARBA" id="ARBA00023136"/>
    </source>
</evidence>
<keyword evidence="18" id="KW-0175">Coiled coil</keyword>